<dbReference type="PANTHER" id="PTHR38011">
    <property type="entry name" value="DIHYDROFOLATE REDUCTASE FAMILY PROTEIN (AFU_ORTHOLOGUE AFUA_8G06820)"/>
    <property type="match status" value="1"/>
</dbReference>
<feature type="domain" description="Bacterial bifunctional deaminase-reductase C-terminal" evidence="1">
    <location>
        <begin position="3"/>
        <end position="187"/>
    </location>
</feature>
<dbReference type="RefSeq" id="WP_093659603.1">
    <property type="nucleotide sequence ID" value="NZ_FOET01000007.1"/>
</dbReference>
<dbReference type="GO" id="GO:0008703">
    <property type="term" value="F:5-amino-6-(5-phosphoribosylamino)uracil reductase activity"/>
    <property type="evidence" value="ECO:0007669"/>
    <property type="project" value="InterPro"/>
</dbReference>
<reference evidence="2 3" key="1">
    <citation type="submission" date="2016-10" db="EMBL/GenBank/DDBJ databases">
        <authorList>
            <person name="de Groot N.N."/>
        </authorList>
    </citation>
    <scope>NUCLEOTIDE SEQUENCE [LARGE SCALE GENOMIC DNA]</scope>
    <source>
        <strain evidence="2 3">CGMCC 4.3519</strain>
    </source>
</reference>
<evidence type="ECO:0000259" key="1">
    <source>
        <dbReference type="Pfam" id="PF01872"/>
    </source>
</evidence>
<gene>
    <name evidence="2" type="ORF">SAMN05216481_1074</name>
</gene>
<dbReference type="InterPro" id="IPR050765">
    <property type="entry name" value="Riboflavin_Biosynth_HTPR"/>
</dbReference>
<protein>
    <submittedName>
        <fullName evidence="2">Dihydrofolate reductase</fullName>
    </submittedName>
</protein>
<keyword evidence="3" id="KW-1185">Reference proteome</keyword>
<dbReference type="EMBL" id="FOET01000007">
    <property type="protein sequence ID" value="SEQ37157.1"/>
    <property type="molecule type" value="Genomic_DNA"/>
</dbReference>
<accession>A0A1H9FGV1</accession>
<dbReference type="Pfam" id="PF01872">
    <property type="entry name" value="RibD_C"/>
    <property type="match status" value="1"/>
</dbReference>
<proteinExistence type="predicted"/>
<dbReference type="AlphaFoldDB" id="A0A1H9FGV1"/>
<evidence type="ECO:0000313" key="3">
    <source>
        <dbReference type="Proteomes" id="UP000199055"/>
    </source>
</evidence>
<evidence type="ECO:0000313" key="2">
    <source>
        <dbReference type="EMBL" id="SEQ37157.1"/>
    </source>
</evidence>
<dbReference type="InterPro" id="IPR024072">
    <property type="entry name" value="DHFR-like_dom_sf"/>
</dbReference>
<dbReference type="Gene3D" id="3.40.430.10">
    <property type="entry name" value="Dihydrofolate Reductase, subunit A"/>
    <property type="match status" value="1"/>
</dbReference>
<name>A0A1H9FGV1_9ACTN</name>
<organism evidence="2 3">
    <name type="scientific">Streptomyces radiopugnans</name>
    <dbReference type="NCBI Taxonomy" id="403935"/>
    <lineage>
        <taxon>Bacteria</taxon>
        <taxon>Bacillati</taxon>
        <taxon>Actinomycetota</taxon>
        <taxon>Actinomycetes</taxon>
        <taxon>Kitasatosporales</taxon>
        <taxon>Streptomycetaceae</taxon>
        <taxon>Streptomyces</taxon>
    </lineage>
</organism>
<dbReference type="GO" id="GO:0009231">
    <property type="term" value="P:riboflavin biosynthetic process"/>
    <property type="evidence" value="ECO:0007669"/>
    <property type="project" value="InterPro"/>
</dbReference>
<dbReference type="Proteomes" id="UP000199055">
    <property type="component" value="Unassembled WGS sequence"/>
</dbReference>
<dbReference type="InterPro" id="IPR002734">
    <property type="entry name" value="RibDG_C"/>
</dbReference>
<dbReference type="SUPFAM" id="SSF53597">
    <property type="entry name" value="Dihydrofolate reductase-like"/>
    <property type="match status" value="1"/>
</dbReference>
<sequence length="206" mass="22291">MAKVTLTEFLTLDGVVQAPGGPDEDRDGGFEHGGWLVPYADEDMGRFVDEGFRSADAFLLGRRTYQIFAAYWPRVTDADNLVASRLNTLPKYVASRTLDGVGWHNSTLLRGDAVREVAALKERLEGELQIHGSGNLARSLMAHGLIDEYRLLTYPVILGGGKRLFDGGAVPAALERTGGRTTSTGVAINTYRVAGPPGHGSFELEE</sequence>
<dbReference type="STRING" id="403935.SAMN05216481_1074"/>
<dbReference type="PANTHER" id="PTHR38011:SF2">
    <property type="entry name" value="BIFUNCTIONAL DEAMINASE-REDUCTASE DOMAIN PROTEIN"/>
    <property type="match status" value="1"/>
</dbReference>